<dbReference type="Gene3D" id="3.40.50.300">
    <property type="entry name" value="P-loop containing nucleotide triphosphate hydrolases"/>
    <property type="match status" value="2"/>
</dbReference>
<dbReference type="PROSITE" id="PS51192">
    <property type="entry name" value="HELICASE_ATP_BIND_1"/>
    <property type="match status" value="1"/>
</dbReference>
<dbReference type="InterPro" id="IPR006555">
    <property type="entry name" value="ATP-dep_Helicase_C"/>
</dbReference>
<organism evidence="2 3">
    <name type="scientific">Paenibacillus stellifer</name>
    <dbReference type="NCBI Taxonomy" id="169760"/>
    <lineage>
        <taxon>Bacteria</taxon>
        <taxon>Bacillati</taxon>
        <taxon>Bacillota</taxon>
        <taxon>Bacilli</taxon>
        <taxon>Bacillales</taxon>
        <taxon>Paenibacillaceae</taxon>
        <taxon>Paenibacillus</taxon>
    </lineage>
</organism>
<dbReference type="InterPro" id="IPR014001">
    <property type="entry name" value="Helicase_ATP-bd"/>
</dbReference>
<dbReference type="Pfam" id="PF13307">
    <property type="entry name" value="Helicase_C_2"/>
    <property type="match status" value="1"/>
</dbReference>
<evidence type="ECO:0000259" key="1">
    <source>
        <dbReference type="PROSITE" id="PS51192"/>
    </source>
</evidence>
<feature type="domain" description="Helicase ATP-binding" evidence="1">
    <location>
        <begin position="42"/>
        <end position="309"/>
    </location>
</feature>
<dbReference type="EMBL" id="CP009286">
    <property type="protein sequence ID" value="AIQ62529.1"/>
    <property type="molecule type" value="Genomic_DNA"/>
</dbReference>
<name>A0A089N1H0_9BACL</name>
<dbReference type="Pfam" id="PF00270">
    <property type="entry name" value="DEAD"/>
    <property type="match status" value="1"/>
</dbReference>
<protein>
    <recommendedName>
        <fullName evidence="1">Helicase ATP-binding domain-containing protein</fullName>
    </recommendedName>
</protein>
<gene>
    <name evidence="2" type="ORF">PSTEL_04850</name>
</gene>
<dbReference type="GO" id="GO:0004386">
    <property type="term" value="F:helicase activity"/>
    <property type="evidence" value="ECO:0007669"/>
    <property type="project" value="InterPro"/>
</dbReference>
<dbReference type="HOGENOM" id="CLU_017774_0_0_9"/>
<dbReference type="InterPro" id="IPR011545">
    <property type="entry name" value="DEAD/DEAH_box_helicase_dom"/>
</dbReference>
<dbReference type="InterPro" id="IPR027417">
    <property type="entry name" value="P-loop_NTPase"/>
</dbReference>
<dbReference type="AlphaFoldDB" id="A0A089N1H0"/>
<dbReference type="GO" id="GO:0005524">
    <property type="term" value="F:ATP binding"/>
    <property type="evidence" value="ECO:0007669"/>
    <property type="project" value="InterPro"/>
</dbReference>
<dbReference type="GO" id="GO:0006139">
    <property type="term" value="P:nucleobase-containing compound metabolic process"/>
    <property type="evidence" value="ECO:0007669"/>
    <property type="project" value="InterPro"/>
</dbReference>
<dbReference type="GO" id="GO:0016818">
    <property type="term" value="F:hydrolase activity, acting on acid anhydrides, in phosphorus-containing anhydrides"/>
    <property type="evidence" value="ECO:0007669"/>
    <property type="project" value="InterPro"/>
</dbReference>
<proteinExistence type="predicted"/>
<keyword evidence="3" id="KW-1185">Reference proteome</keyword>
<dbReference type="SUPFAM" id="SSF52540">
    <property type="entry name" value="P-loop containing nucleoside triphosphate hydrolases"/>
    <property type="match status" value="2"/>
</dbReference>
<accession>A0A089N1H0</accession>
<evidence type="ECO:0000313" key="2">
    <source>
        <dbReference type="EMBL" id="AIQ62529.1"/>
    </source>
</evidence>
<sequence>MGFKSRYQGHSEIKSPESLFYDLRNRKVEGLLAHQADVLRVYNEKLESPDIAMELPTGSGKTLVGLLAGEYRRITRQERVVFLCPTRQLVHQVVEEAKHKYDIHPIAFTGSQKDYLPSDKSKYNDGEAIAVTTYSSLFNTNPFFHNPQFIILDDAHASENYLVKYWSLSISRFNHEAVYRQLLEIIKDGLPQEQYQRMTTDSPSPSDRSWVEKLPTPYFVERINKIIPFLDQFTSGIRDLMYTWSVIRDHLKSCHVYLNWSGILIRPIIPPSETHRPFSMAKQRLYMSATLGLGGELERITGRRKIERIKAPEGWEKHSVGRRLFFFPGTALKEEESSLVAVKLAHESPRTLLLVPDDQTANNWIEFFANHTNKNVYQAEDIEKTKAGFIGDENAVAILANRYDGINLAGDECRLEIMLGLPTAANLQERFLETRMVASILLQDRVRTRVVQAIGRCTRSATDYSAVCILGDDLQDRLLQKENLRLYHPELQAELTFGNEESKQTQSVDEFVELYRYFLNQSSPEWRNADKEIIARRNDANQTPDPLMKVLEDAVTFELDYQQAIWAGNYVGALEKANRVASLLSGDELKGYRGFWYYLAGSAAWLAGTLNLNTNDYSSISRQRFQQAAACTLSVTWLRNLVESESASGQQIVDDPYLPFIIERLEMELTTMGTTSDAKFEKRVKNILEGISNNTDGNLFERAHEDLGKLLGYLAGNSDERTAPDPWWIAGNNFCLAAEDYTETDGTKPIPAYKVRQANDHPTWISRKVEGLSASTTYVRVIITPSVTVEASALNIAQDIAYWNQSDFVQWAHKAAQVLRTLRLDFTGVGNENWRVKAMHAYRDAGLDPTSIQKLLAASPLTKLKSQ</sequence>
<evidence type="ECO:0000313" key="3">
    <source>
        <dbReference type="Proteomes" id="UP000029507"/>
    </source>
</evidence>
<dbReference type="STRING" id="169760.PSTEL_04850"/>
<dbReference type="SMART" id="SM00487">
    <property type="entry name" value="DEXDc"/>
    <property type="match status" value="1"/>
</dbReference>
<dbReference type="GO" id="GO:0003676">
    <property type="term" value="F:nucleic acid binding"/>
    <property type="evidence" value="ECO:0007669"/>
    <property type="project" value="InterPro"/>
</dbReference>
<dbReference type="OrthoDB" id="366844at2"/>
<dbReference type="Proteomes" id="UP000029507">
    <property type="component" value="Chromosome"/>
</dbReference>
<dbReference type="SMART" id="SM00491">
    <property type="entry name" value="HELICc2"/>
    <property type="match status" value="1"/>
</dbReference>
<dbReference type="RefSeq" id="WP_038693796.1">
    <property type="nucleotide sequence ID" value="NZ_CP009286.1"/>
</dbReference>
<dbReference type="KEGG" id="pste:PSTEL_04850"/>
<reference evidence="2 3" key="1">
    <citation type="submission" date="2014-08" db="EMBL/GenBank/DDBJ databases">
        <title>Comparative genomics of the Paenibacillus odorifer group.</title>
        <authorList>
            <person name="den Bakker H.C."/>
            <person name="Tsai Y.-C."/>
            <person name="Martin N."/>
            <person name="Korlach J."/>
            <person name="Wiedmann M."/>
        </authorList>
    </citation>
    <scope>NUCLEOTIDE SEQUENCE [LARGE SCALE GENOMIC DNA]</scope>
    <source>
        <strain evidence="2 3">DSM 14472</strain>
    </source>
</reference>